<dbReference type="Gene3D" id="1.10.3730.20">
    <property type="match status" value="1"/>
</dbReference>
<feature type="transmembrane region" description="Helical" evidence="1">
    <location>
        <begin position="177"/>
        <end position="197"/>
    </location>
</feature>
<keyword evidence="1" id="KW-0812">Transmembrane</keyword>
<feature type="transmembrane region" description="Helical" evidence="1">
    <location>
        <begin position="37"/>
        <end position="56"/>
    </location>
</feature>
<gene>
    <name evidence="2" type="ORF">A3A79_01350</name>
</gene>
<name>A0A1F6AHF5_9BACT</name>
<evidence type="ECO:0000256" key="1">
    <source>
        <dbReference type="SAM" id="Phobius"/>
    </source>
</evidence>
<sequence>MSSISFAWIASLFYGATLVAGKLTTKHAIKNPWMYEFFWEACSLFFILPVALVYGVTWPQQWGPIIFSGLTYALAGIVYVLSLYMLDVSTLGSLYNFRGPFSVLLGVFVLGERLTPMQIGLIALISFCGFLVSMDERMKLSTFFQKGVMVALLAIFISAVMNVALHQALQTNGYWEVTLFTAVVAQISLLVLVPLFIKDLKKVRPAGMGGIAFSSLFFVLGYIAANRALAQNVGITSTILSLPFSMIIAFIFSRVAPELLEKHTLKVYAVRFTGAAIMFFAALKLSV</sequence>
<feature type="transmembrane region" description="Helical" evidence="1">
    <location>
        <begin position="117"/>
        <end position="135"/>
    </location>
</feature>
<evidence type="ECO:0000313" key="3">
    <source>
        <dbReference type="Proteomes" id="UP000178759"/>
    </source>
</evidence>
<dbReference type="InterPro" id="IPR037185">
    <property type="entry name" value="EmrE-like"/>
</dbReference>
<organism evidence="2 3">
    <name type="scientific">Candidatus Gottesmanbacteria bacterium RIFCSPLOWO2_01_FULL_43_11b</name>
    <dbReference type="NCBI Taxonomy" id="1798392"/>
    <lineage>
        <taxon>Bacteria</taxon>
        <taxon>Candidatus Gottesmaniibacteriota</taxon>
    </lineage>
</organism>
<feature type="transmembrane region" description="Helical" evidence="1">
    <location>
        <begin position="235"/>
        <end position="256"/>
    </location>
</feature>
<dbReference type="SUPFAM" id="SSF103481">
    <property type="entry name" value="Multidrug resistance efflux transporter EmrE"/>
    <property type="match status" value="1"/>
</dbReference>
<dbReference type="AlphaFoldDB" id="A0A1F6AHF5"/>
<feature type="transmembrane region" description="Helical" evidence="1">
    <location>
        <begin position="268"/>
        <end position="286"/>
    </location>
</feature>
<feature type="transmembrane region" description="Helical" evidence="1">
    <location>
        <begin position="6"/>
        <end position="25"/>
    </location>
</feature>
<keyword evidence="1" id="KW-0472">Membrane</keyword>
<feature type="transmembrane region" description="Helical" evidence="1">
    <location>
        <begin position="209"/>
        <end position="229"/>
    </location>
</feature>
<dbReference type="EMBL" id="MFJV01000001">
    <property type="protein sequence ID" value="OGG23833.1"/>
    <property type="molecule type" value="Genomic_DNA"/>
</dbReference>
<reference evidence="2 3" key="1">
    <citation type="journal article" date="2016" name="Nat. Commun.">
        <title>Thousands of microbial genomes shed light on interconnected biogeochemical processes in an aquifer system.</title>
        <authorList>
            <person name="Anantharaman K."/>
            <person name="Brown C.T."/>
            <person name="Hug L.A."/>
            <person name="Sharon I."/>
            <person name="Castelle C.J."/>
            <person name="Probst A.J."/>
            <person name="Thomas B.C."/>
            <person name="Singh A."/>
            <person name="Wilkins M.J."/>
            <person name="Karaoz U."/>
            <person name="Brodie E.L."/>
            <person name="Williams K.H."/>
            <person name="Hubbard S.S."/>
            <person name="Banfield J.F."/>
        </authorList>
    </citation>
    <scope>NUCLEOTIDE SEQUENCE [LARGE SCALE GENOMIC DNA]</scope>
</reference>
<accession>A0A1F6AHF5</accession>
<evidence type="ECO:0000313" key="2">
    <source>
        <dbReference type="EMBL" id="OGG23833.1"/>
    </source>
</evidence>
<evidence type="ECO:0008006" key="4">
    <source>
        <dbReference type="Google" id="ProtNLM"/>
    </source>
</evidence>
<comment type="caution">
    <text evidence="2">The sequence shown here is derived from an EMBL/GenBank/DDBJ whole genome shotgun (WGS) entry which is preliminary data.</text>
</comment>
<protein>
    <recommendedName>
        <fullName evidence="4">EamA domain-containing protein</fullName>
    </recommendedName>
</protein>
<feature type="transmembrane region" description="Helical" evidence="1">
    <location>
        <begin position="62"/>
        <end position="86"/>
    </location>
</feature>
<dbReference type="Proteomes" id="UP000178759">
    <property type="component" value="Unassembled WGS sequence"/>
</dbReference>
<feature type="transmembrane region" description="Helical" evidence="1">
    <location>
        <begin position="147"/>
        <end position="165"/>
    </location>
</feature>
<keyword evidence="1" id="KW-1133">Transmembrane helix</keyword>
<feature type="transmembrane region" description="Helical" evidence="1">
    <location>
        <begin position="93"/>
        <end position="111"/>
    </location>
</feature>
<proteinExistence type="predicted"/>